<evidence type="ECO:0000313" key="17">
    <source>
        <dbReference type="EMBL" id="OLY82712.1"/>
    </source>
</evidence>
<evidence type="ECO:0000256" key="1">
    <source>
        <dbReference type="ARBA" id="ARBA00012552"/>
    </source>
</evidence>
<keyword evidence="2" id="KW-0479">Metal-binding</keyword>
<comment type="catalytic activity">
    <reaction evidence="11">
        <text>ATP + H2O = ADP + phosphate + H(+)</text>
        <dbReference type="Rhea" id="RHEA:13065"/>
        <dbReference type="ChEBI" id="CHEBI:15377"/>
        <dbReference type="ChEBI" id="CHEBI:15378"/>
        <dbReference type="ChEBI" id="CHEBI:30616"/>
        <dbReference type="ChEBI" id="CHEBI:43474"/>
        <dbReference type="ChEBI" id="CHEBI:456216"/>
        <dbReference type="EC" id="3.6.4.13"/>
    </reaction>
</comment>
<dbReference type="GO" id="GO:0005524">
    <property type="term" value="F:ATP binding"/>
    <property type="evidence" value="ECO:0007669"/>
    <property type="project" value="UniProtKB-KW"/>
</dbReference>
<feature type="domain" description="DEAD-box RNA helicase Q" evidence="16">
    <location>
        <begin position="254"/>
        <end position="282"/>
    </location>
</feature>
<dbReference type="SUPFAM" id="SSF52540">
    <property type="entry name" value="P-loop containing nucleoside triphosphate hydrolases"/>
    <property type="match status" value="2"/>
</dbReference>
<dbReference type="PANTHER" id="PTHR47958">
    <property type="entry name" value="ATP-DEPENDENT RNA HELICASE DBP3"/>
    <property type="match status" value="1"/>
</dbReference>
<dbReference type="EC" id="3.6.4.13" evidence="1"/>
<dbReference type="Pfam" id="PF00271">
    <property type="entry name" value="Helicase_C"/>
    <property type="match status" value="1"/>
</dbReference>
<evidence type="ECO:0000256" key="3">
    <source>
        <dbReference type="ARBA" id="ARBA00022741"/>
    </source>
</evidence>
<sequence>DMWSVGCILAELLGGKALFKGRDYVDQLNQILNVLGTPDDETLSRIGSERAQMYIRSLPLMPKIPFSTLYPDASDTEKLLDFDPTTRIDVLEALEHPYLALYHDIDDEKSMADSVARDRNSFDSEEDTYVPLRQRKEHQVIPEPSKPETYFVGPQSNISLLDQTIDLKRRHIIKEKTESERIREEEEAILKAVTQKKQLSSVSEIAKGIEYSEPLKTSWRPFKRFRDIPETQIEKIRSDLKIIVDGKDIPCPHLTFQSMRFPKPILDYLTDKGIKTPSPIQMQGLPIALSGRDMIGIAFTGSGKTLAFTLPLIMISLEEETKLPFQSGEGPVGMILAPSRELAQQTFNSILEITSRLENAGYPSIRSLLCIGGISLHDQYSSLNSGFHIVVATPGRLQDMLTKKKFTLNNCRYLCLDEADRMIGMGFEDDVRNILSFFKYQRQTLLFSATMPTKIQEFAQSALVKPIIVNVSRSGAASLDVIQNVEYVKQESRVTHLLDCLQQTPPPVLIFAENKSDVDNIMEYLLLKGVESVSIHGGKTQDERNYAINSFRASKKDVLVATDVASKGLDFPAIQHVINFDMPKDIEDYVHRIGRTGRSGKTGLATTFINMSSSDQTLLDLKHLLKESHQNIPPFLNSIHDPTSNSINTAIGCAFCGGLGHSIINCPKLEAQNRIQQAGLRERQTQSATNDY</sequence>
<dbReference type="CDD" id="cd18787">
    <property type="entry name" value="SF2_C_DEAD"/>
    <property type="match status" value="1"/>
</dbReference>
<evidence type="ECO:0000256" key="9">
    <source>
        <dbReference type="ARBA" id="ARBA00022884"/>
    </source>
</evidence>
<dbReference type="PROSITE" id="PS50011">
    <property type="entry name" value="PROTEIN_KINASE_DOM"/>
    <property type="match status" value="1"/>
</dbReference>
<dbReference type="SMART" id="SM00487">
    <property type="entry name" value="DEXDc"/>
    <property type="match status" value="1"/>
</dbReference>
<evidence type="ECO:0000259" key="13">
    <source>
        <dbReference type="PROSITE" id="PS50011"/>
    </source>
</evidence>
<keyword evidence="18" id="KW-1185">Reference proteome</keyword>
<dbReference type="SUPFAM" id="SSF56112">
    <property type="entry name" value="Protein kinase-like (PK-like)"/>
    <property type="match status" value="1"/>
</dbReference>
<dbReference type="Proteomes" id="UP000187455">
    <property type="component" value="Unassembled WGS sequence"/>
</dbReference>
<evidence type="ECO:0000256" key="10">
    <source>
        <dbReference type="ARBA" id="ARBA00023594"/>
    </source>
</evidence>
<evidence type="ECO:0000256" key="7">
    <source>
        <dbReference type="ARBA" id="ARBA00022833"/>
    </source>
</evidence>
<evidence type="ECO:0000256" key="8">
    <source>
        <dbReference type="ARBA" id="ARBA00022840"/>
    </source>
</evidence>
<dbReference type="PROSITE" id="PS51195">
    <property type="entry name" value="Q_MOTIF"/>
    <property type="match status" value="1"/>
</dbReference>
<dbReference type="InterPro" id="IPR027417">
    <property type="entry name" value="P-loop_NTPase"/>
</dbReference>
<dbReference type="GO" id="GO:0005634">
    <property type="term" value="C:nucleus"/>
    <property type="evidence" value="ECO:0007669"/>
    <property type="project" value="UniProtKB-ARBA"/>
</dbReference>
<evidence type="ECO:0000256" key="4">
    <source>
        <dbReference type="ARBA" id="ARBA00022771"/>
    </source>
</evidence>
<dbReference type="GO" id="GO:0003723">
    <property type="term" value="F:RNA binding"/>
    <property type="evidence" value="ECO:0007669"/>
    <property type="project" value="UniProtKB-KW"/>
</dbReference>
<feature type="short sequence motif" description="Q motif" evidence="12">
    <location>
        <begin position="254"/>
        <end position="282"/>
    </location>
</feature>
<evidence type="ECO:0000256" key="5">
    <source>
        <dbReference type="ARBA" id="ARBA00022801"/>
    </source>
</evidence>
<evidence type="ECO:0000259" key="14">
    <source>
        <dbReference type="PROSITE" id="PS51192"/>
    </source>
</evidence>
<dbReference type="EMBL" id="LSSL01001304">
    <property type="protein sequence ID" value="OLY82712.1"/>
    <property type="molecule type" value="Genomic_DNA"/>
</dbReference>
<dbReference type="AlphaFoldDB" id="A0A1R0H0P8"/>
<keyword evidence="5" id="KW-0378">Hydrolase</keyword>
<name>A0A1R0H0P8_9FUNG</name>
<keyword evidence="4" id="KW-0863">Zinc-finger</keyword>
<accession>A0A1R0H0P8</accession>
<dbReference type="STRING" id="133383.A0A1R0H0P8"/>
<feature type="non-terminal residue" evidence="17">
    <location>
        <position position="1"/>
    </location>
</feature>
<dbReference type="PROSITE" id="PS51194">
    <property type="entry name" value="HELICASE_CTER"/>
    <property type="match status" value="1"/>
</dbReference>
<dbReference type="InterPro" id="IPR014001">
    <property type="entry name" value="Helicase_ATP-bd"/>
</dbReference>
<feature type="domain" description="Helicase ATP-binding" evidence="14">
    <location>
        <begin position="285"/>
        <end position="469"/>
    </location>
</feature>
<keyword evidence="7" id="KW-0862">Zinc</keyword>
<dbReference type="InterPro" id="IPR001650">
    <property type="entry name" value="Helicase_C-like"/>
</dbReference>
<evidence type="ECO:0000256" key="6">
    <source>
        <dbReference type="ARBA" id="ARBA00022806"/>
    </source>
</evidence>
<evidence type="ECO:0000256" key="2">
    <source>
        <dbReference type="ARBA" id="ARBA00022723"/>
    </source>
</evidence>
<evidence type="ECO:0000259" key="15">
    <source>
        <dbReference type="PROSITE" id="PS51194"/>
    </source>
</evidence>
<dbReference type="GO" id="GO:0003724">
    <property type="term" value="F:RNA helicase activity"/>
    <property type="evidence" value="ECO:0007669"/>
    <property type="project" value="UniProtKB-EC"/>
</dbReference>
<dbReference type="InterPro" id="IPR014014">
    <property type="entry name" value="RNA_helicase_DEAD_Q_motif"/>
</dbReference>
<keyword evidence="8" id="KW-0067">ATP-binding</keyword>
<dbReference type="SMART" id="SM00490">
    <property type="entry name" value="HELICc"/>
    <property type="match status" value="1"/>
</dbReference>
<keyword evidence="3" id="KW-0547">Nucleotide-binding</keyword>
<dbReference type="GO" id="GO:0005737">
    <property type="term" value="C:cytoplasm"/>
    <property type="evidence" value="ECO:0007669"/>
    <property type="project" value="UniProtKB-ARBA"/>
</dbReference>
<dbReference type="Gene3D" id="3.40.50.300">
    <property type="entry name" value="P-loop containing nucleotide triphosphate hydrolases"/>
    <property type="match status" value="2"/>
</dbReference>
<comment type="caution">
    <text evidence="17">The sequence shown here is derived from an EMBL/GenBank/DDBJ whole genome shotgun (WGS) entry which is preliminary data.</text>
</comment>
<dbReference type="InterPro" id="IPR011545">
    <property type="entry name" value="DEAD/DEAH_box_helicase_dom"/>
</dbReference>
<dbReference type="PROSITE" id="PS51192">
    <property type="entry name" value="HELICASE_ATP_BIND_1"/>
    <property type="match status" value="1"/>
</dbReference>
<organism evidence="17 18">
    <name type="scientific">Smittium mucronatum</name>
    <dbReference type="NCBI Taxonomy" id="133383"/>
    <lineage>
        <taxon>Eukaryota</taxon>
        <taxon>Fungi</taxon>
        <taxon>Fungi incertae sedis</taxon>
        <taxon>Zoopagomycota</taxon>
        <taxon>Kickxellomycotina</taxon>
        <taxon>Harpellomycetes</taxon>
        <taxon>Harpellales</taxon>
        <taxon>Legeriomycetaceae</taxon>
        <taxon>Smittium</taxon>
    </lineage>
</organism>
<proteinExistence type="inferred from homology"/>
<evidence type="ECO:0000313" key="18">
    <source>
        <dbReference type="Proteomes" id="UP000187455"/>
    </source>
</evidence>
<dbReference type="OrthoDB" id="196131at2759"/>
<dbReference type="FunFam" id="3.40.50.300:FF:000449">
    <property type="entry name" value="Probable ATP-dependent RNA helicase DDX41"/>
    <property type="match status" value="1"/>
</dbReference>
<dbReference type="GO" id="GO:0016787">
    <property type="term" value="F:hydrolase activity"/>
    <property type="evidence" value="ECO:0007669"/>
    <property type="project" value="UniProtKB-KW"/>
</dbReference>
<reference evidence="17 18" key="1">
    <citation type="journal article" date="2016" name="Mol. Biol. Evol.">
        <title>Genome-Wide Survey of Gut Fungi (Harpellales) Reveals the First Horizontally Transferred Ubiquitin Gene from a Mosquito Host.</title>
        <authorList>
            <person name="Wang Y."/>
            <person name="White M.M."/>
            <person name="Kvist S."/>
            <person name="Moncalvo J.M."/>
        </authorList>
    </citation>
    <scope>NUCLEOTIDE SEQUENCE [LARGE SCALE GENOMIC DNA]</scope>
    <source>
        <strain evidence="17 18">ALG-7-W6</strain>
    </source>
</reference>
<gene>
    <name evidence="17" type="ORF">AYI68_g3159</name>
</gene>
<evidence type="ECO:0000259" key="16">
    <source>
        <dbReference type="PROSITE" id="PS51195"/>
    </source>
</evidence>
<keyword evidence="6 17" id="KW-0347">Helicase</keyword>
<dbReference type="InterPro" id="IPR000719">
    <property type="entry name" value="Prot_kinase_dom"/>
</dbReference>
<keyword evidence="9" id="KW-0694">RNA-binding</keyword>
<comment type="similarity">
    <text evidence="10">Belongs to the DEAD box helicase family. DDX41 subfamily.</text>
</comment>
<feature type="domain" description="Protein kinase" evidence="13">
    <location>
        <begin position="1"/>
        <end position="99"/>
    </location>
</feature>
<dbReference type="GO" id="GO:0004672">
    <property type="term" value="F:protein kinase activity"/>
    <property type="evidence" value="ECO:0007669"/>
    <property type="project" value="InterPro"/>
</dbReference>
<feature type="domain" description="Helicase C-terminal" evidence="15">
    <location>
        <begin position="480"/>
        <end position="640"/>
    </location>
</feature>
<dbReference type="FunFam" id="3.40.50.300:FF:000657">
    <property type="entry name" value="Probable ATP-dependent RNA helicase DDX41"/>
    <property type="match status" value="1"/>
</dbReference>
<evidence type="ECO:0000256" key="12">
    <source>
        <dbReference type="PROSITE-ProRule" id="PRU00552"/>
    </source>
</evidence>
<dbReference type="Gene3D" id="1.10.510.10">
    <property type="entry name" value="Transferase(Phosphotransferase) domain 1"/>
    <property type="match status" value="1"/>
</dbReference>
<dbReference type="Pfam" id="PF00270">
    <property type="entry name" value="DEAD"/>
    <property type="match status" value="1"/>
</dbReference>
<dbReference type="InterPro" id="IPR011009">
    <property type="entry name" value="Kinase-like_dom_sf"/>
</dbReference>
<evidence type="ECO:0000256" key="11">
    <source>
        <dbReference type="ARBA" id="ARBA00047984"/>
    </source>
</evidence>
<dbReference type="GO" id="GO:0008270">
    <property type="term" value="F:zinc ion binding"/>
    <property type="evidence" value="ECO:0007669"/>
    <property type="project" value="UniProtKB-KW"/>
</dbReference>
<protein>
    <recommendedName>
        <fullName evidence="1">RNA helicase</fullName>
        <ecNumber evidence="1">3.6.4.13</ecNumber>
    </recommendedName>
</protein>